<dbReference type="AlphaFoldDB" id="A0AAD9ML14"/>
<name>A0AAD9ML14_PROWI</name>
<evidence type="ECO:0000313" key="6">
    <source>
        <dbReference type="Proteomes" id="UP001255856"/>
    </source>
</evidence>
<organism evidence="5 6">
    <name type="scientific">Prototheca wickerhamii</name>
    <dbReference type="NCBI Taxonomy" id="3111"/>
    <lineage>
        <taxon>Eukaryota</taxon>
        <taxon>Viridiplantae</taxon>
        <taxon>Chlorophyta</taxon>
        <taxon>core chlorophytes</taxon>
        <taxon>Trebouxiophyceae</taxon>
        <taxon>Chlorellales</taxon>
        <taxon>Chlorellaceae</taxon>
        <taxon>Prototheca</taxon>
    </lineage>
</organism>
<keyword evidence="2" id="KW-0012">Acyltransferase</keyword>
<dbReference type="GO" id="GO:1990190">
    <property type="term" value="F:protein-N-terminal-glutamate acetyltransferase activity"/>
    <property type="evidence" value="ECO:0007669"/>
    <property type="project" value="TreeGrafter"/>
</dbReference>
<evidence type="ECO:0000259" key="4">
    <source>
        <dbReference type="PROSITE" id="PS51186"/>
    </source>
</evidence>
<dbReference type="GO" id="GO:1990189">
    <property type="term" value="F:protein N-terminal-serine acetyltransferase activity"/>
    <property type="evidence" value="ECO:0007669"/>
    <property type="project" value="TreeGrafter"/>
</dbReference>
<dbReference type="Pfam" id="PF00583">
    <property type="entry name" value="Acetyltransf_1"/>
    <property type="match status" value="1"/>
</dbReference>
<protein>
    <submittedName>
        <fullName evidence="5">N-alpha-acetyltransferase 10</fullName>
    </submittedName>
</protein>
<gene>
    <name evidence="5" type="primary">NAA10</name>
    <name evidence="5" type="ORF">QBZ16_004977</name>
</gene>
<dbReference type="GO" id="GO:0031415">
    <property type="term" value="C:NatA complex"/>
    <property type="evidence" value="ECO:0007669"/>
    <property type="project" value="InterPro"/>
</dbReference>
<comment type="similarity">
    <text evidence="3">Belongs to the acetyltransferase family. ARD1 subfamily.</text>
</comment>
<comment type="caution">
    <text evidence="5">The sequence shown here is derived from an EMBL/GenBank/DDBJ whole genome shotgun (WGS) entry which is preliminary data.</text>
</comment>
<feature type="domain" description="N-acetyltransferase" evidence="4">
    <location>
        <begin position="1"/>
        <end position="138"/>
    </location>
</feature>
<dbReference type="InterPro" id="IPR016181">
    <property type="entry name" value="Acyl_CoA_acyltransferase"/>
</dbReference>
<dbReference type="Gene3D" id="3.40.630.30">
    <property type="match status" value="1"/>
</dbReference>
<dbReference type="EMBL" id="JASFZW010000007">
    <property type="protein sequence ID" value="KAK2077343.1"/>
    <property type="molecule type" value="Genomic_DNA"/>
</dbReference>
<dbReference type="InterPro" id="IPR045047">
    <property type="entry name" value="Ard1-like"/>
</dbReference>
<dbReference type="Proteomes" id="UP001255856">
    <property type="component" value="Unassembled WGS sequence"/>
</dbReference>
<dbReference type="InterPro" id="IPR000182">
    <property type="entry name" value="GNAT_dom"/>
</dbReference>
<proteinExistence type="inferred from homology"/>
<evidence type="ECO:0000313" key="5">
    <source>
        <dbReference type="EMBL" id="KAK2077343.1"/>
    </source>
</evidence>
<evidence type="ECO:0000256" key="3">
    <source>
        <dbReference type="ARBA" id="ARBA00025786"/>
    </source>
</evidence>
<dbReference type="SUPFAM" id="SSF55729">
    <property type="entry name" value="Acyl-CoA N-acyltransferases (Nat)"/>
    <property type="match status" value="1"/>
</dbReference>
<evidence type="ECO:0000256" key="2">
    <source>
        <dbReference type="ARBA" id="ARBA00023315"/>
    </source>
</evidence>
<reference evidence="5" key="1">
    <citation type="submission" date="2021-01" db="EMBL/GenBank/DDBJ databases">
        <authorList>
            <person name="Eckstrom K.M.E."/>
        </authorList>
    </citation>
    <scope>NUCLEOTIDE SEQUENCE</scope>
    <source>
        <strain evidence="5">UVCC 0001</strain>
    </source>
</reference>
<dbReference type="PANTHER" id="PTHR23091:SF4">
    <property type="entry name" value="N-TERMINAL AMINO-ACID N(ALPHA)-ACETYLTRANSFERASE NATA"/>
    <property type="match status" value="1"/>
</dbReference>
<evidence type="ECO:0000256" key="1">
    <source>
        <dbReference type="ARBA" id="ARBA00022679"/>
    </source>
</evidence>
<dbReference type="CDD" id="cd04301">
    <property type="entry name" value="NAT_SF"/>
    <property type="match status" value="1"/>
</dbReference>
<sequence>MQRCNLLCLPENYQLKYYLYHTLSWPQLLYVAEDYDGTIVGYVLAKIEEESKETHGHITSLAVARTHRKLGLATRLMAAAHAAMEDSFAAHYVSLHVRASNRAALHLYMDTLGYDVCDREPGYYADGEDAFDMRLPLAGYKNVRRGKNKVETVPEGAEGEPLPSQRSVDVLAHTSPAQRAALPREKQAVTA</sequence>
<keyword evidence="1" id="KW-0808">Transferase</keyword>
<keyword evidence="6" id="KW-1185">Reference proteome</keyword>
<dbReference type="PANTHER" id="PTHR23091">
    <property type="entry name" value="N-TERMINAL ACETYLTRANSFERASE"/>
    <property type="match status" value="1"/>
</dbReference>
<accession>A0AAD9ML14</accession>
<dbReference type="PROSITE" id="PS51186">
    <property type="entry name" value="GNAT"/>
    <property type="match status" value="1"/>
</dbReference>
<dbReference type="FunFam" id="3.40.630.30:FF:000037">
    <property type="entry name" value="N-alpha-acetyltransferase daf-31-like"/>
    <property type="match status" value="1"/>
</dbReference>